<dbReference type="EMBL" id="PIPK01000003">
    <property type="protein sequence ID" value="RUO27232.1"/>
    <property type="molecule type" value="Genomic_DNA"/>
</dbReference>
<evidence type="ECO:0000313" key="4">
    <source>
        <dbReference type="Proteomes" id="UP000249203"/>
    </source>
</evidence>
<evidence type="ECO:0000313" key="2">
    <source>
        <dbReference type="EMBL" id="RAK00772.1"/>
    </source>
</evidence>
<organism evidence="2 4">
    <name type="scientific">Aliidiomarina maris</name>
    <dbReference type="NCBI Taxonomy" id="531312"/>
    <lineage>
        <taxon>Bacteria</taxon>
        <taxon>Pseudomonadati</taxon>
        <taxon>Pseudomonadota</taxon>
        <taxon>Gammaproteobacteria</taxon>
        <taxon>Alteromonadales</taxon>
        <taxon>Idiomarinaceae</taxon>
        <taxon>Aliidiomarina</taxon>
    </lineage>
</organism>
<feature type="compositionally biased region" description="Polar residues" evidence="1">
    <location>
        <begin position="338"/>
        <end position="347"/>
    </location>
</feature>
<name>A0A327X3I7_9GAMM</name>
<feature type="region of interest" description="Disordered" evidence="1">
    <location>
        <begin position="334"/>
        <end position="353"/>
    </location>
</feature>
<dbReference type="EMBL" id="QLMD01000002">
    <property type="protein sequence ID" value="RAK00772.1"/>
    <property type="molecule type" value="Genomic_DNA"/>
</dbReference>
<gene>
    <name evidence="2" type="ORF">B0I24_102197</name>
    <name evidence="3" type="ORF">CWE07_04590</name>
</gene>
<reference evidence="2 4" key="2">
    <citation type="submission" date="2018-06" db="EMBL/GenBank/DDBJ databases">
        <title>Genomic Encyclopedia of Type Strains, Phase III (KMG-III): the genomes of soil and plant-associated and newly described type strains.</title>
        <authorList>
            <person name="Whitman W."/>
        </authorList>
    </citation>
    <scope>NUCLEOTIDE SEQUENCE [LARGE SCALE GENOMIC DNA]</scope>
    <source>
        <strain evidence="2 4">CGMCC 1.15366</strain>
    </source>
</reference>
<dbReference type="AlphaFoldDB" id="A0A327X3I7"/>
<dbReference type="OrthoDB" id="6235663at2"/>
<evidence type="ECO:0008006" key="6">
    <source>
        <dbReference type="Google" id="ProtNLM"/>
    </source>
</evidence>
<accession>A0A327X3I7</accession>
<reference evidence="3 5" key="1">
    <citation type="journal article" date="2018" name="Front. Microbiol.">
        <title>Genome-Based Analysis Reveals the Taxonomy and Diversity of the Family Idiomarinaceae.</title>
        <authorList>
            <person name="Liu Y."/>
            <person name="Lai Q."/>
            <person name="Shao Z."/>
        </authorList>
    </citation>
    <scope>NUCLEOTIDE SEQUENCE [LARGE SCALE GENOMIC DNA]</scope>
    <source>
        <strain evidence="3 5">CF12-14</strain>
    </source>
</reference>
<keyword evidence="5" id="KW-1185">Reference proteome</keyword>
<evidence type="ECO:0000313" key="5">
    <source>
        <dbReference type="Proteomes" id="UP000287865"/>
    </source>
</evidence>
<comment type="caution">
    <text evidence="2">The sequence shown here is derived from an EMBL/GenBank/DDBJ whole genome shotgun (WGS) entry which is preliminary data.</text>
</comment>
<proteinExistence type="predicted"/>
<dbReference type="Proteomes" id="UP000287865">
    <property type="component" value="Unassembled WGS sequence"/>
</dbReference>
<dbReference type="Proteomes" id="UP000249203">
    <property type="component" value="Unassembled WGS sequence"/>
</dbReference>
<protein>
    <recommendedName>
        <fullName evidence="6">Flagellar hook-length control protein FliK</fullName>
    </recommendedName>
</protein>
<sequence length="353" mass="38922">MMEKPIATASLLQQLIQQASQASRPLDAKLVQTAASPAPNMVATDASIRLPLALQQLLAQHGQIHTLLPQLNLMTQGSAHIGPQSSFASQVLSAVLPLLQAQFANLGSDIKPTQLQQWVSQWFGFNPIRALTQPVEASQGLSRGLGLAIQWLLLQRDPASVIARLLGQSLGLANTGATSTQTAAVLPPQWAALAQTMQGSLQDIRLSQVHLADTSAQQHSEYFLVVPYQSGEHTRELEWLLKREARKAQNQTTEQWHFSLKFDTQRYGRMLVKGTVEQAEESPIRALRFYLDNQHPEPTRIESFQHHLQQLTQRLTDAGLAGIEPEVYLAPVPDSLAPSPNQLAQQHHVTRST</sequence>
<evidence type="ECO:0000256" key="1">
    <source>
        <dbReference type="SAM" id="MobiDB-lite"/>
    </source>
</evidence>
<dbReference type="RefSeq" id="WP_111568556.1">
    <property type="nucleotide sequence ID" value="NZ_PIPK01000003.1"/>
</dbReference>
<evidence type="ECO:0000313" key="3">
    <source>
        <dbReference type="EMBL" id="RUO27232.1"/>
    </source>
</evidence>